<dbReference type="SUPFAM" id="SSF48726">
    <property type="entry name" value="Immunoglobulin"/>
    <property type="match status" value="1"/>
</dbReference>
<dbReference type="SMART" id="SM00013">
    <property type="entry name" value="LRRNT"/>
    <property type="match status" value="1"/>
</dbReference>
<dbReference type="Gene3D" id="2.60.40.10">
    <property type="entry name" value="Immunoglobulins"/>
    <property type="match status" value="1"/>
</dbReference>
<dbReference type="PROSITE" id="PS50835">
    <property type="entry name" value="IG_LIKE"/>
    <property type="match status" value="1"/>
</dbReference>
<dbReference type="HOGENOM" id="CLU_560533_0_0_1"/>
<dbReference type="InterPro" id="IPR036179">
    <property type="entry name" value="Ig-like_dom_sf"/>
</dbReference>
<dbReference type="PANTHER" id="PTHR45842:SF12">
    <property type="entry name" value="KEKKON 5, ISOFORM A"/>
    <property type="match status" value="1"/>
</dbReference>
<organism evidence="6">
    <name type="scientific">Magallana gigas</name>
    <name type="common">Pacific oyster</name>
    <name type="synonym">Crassostrea gigas</name>
    <dbReference type="NCBI Taxonomy" id="29159"/>
    <lineage>
        <taxon>Eukaryota</taxon>
        <taxon>Metazoa</taxon>
        <taxon>Spiralia</taxon>
        <taxon>Lophotrochozoa</taxon>
        <taxon>Mollusca</taxon>
        <taxon>Bivalvia</taxon>
        <taxon>Autobranchia</taxon>
        <taxon>Pteriomorphia</taxon>
        <taxon>Ostreida</taxon>
        <taxon>Ostreoidea</taxon>
        <taxon>Ostreidae</taxon>
        <taxon>Magallana</taxon>
    </lineage>
</organism>
<evidence type="ECO:0000256" key="2">
    <source>
        <dbReference type="ARBA" id="ARBA00022729"/>
    </source>
</evidence>
<dbReference type="InterPro" id="IPR050467">
    <property type="entry name" value="LRFN"/>
</dbReference>
<evidence type="ECO:0000256" key="5">
    <source>
        <dbReference type="ARBA" id="ARBA00023180"/>
    </source>
</evidence>
<keyword evidence="5" id="KW-0325">Glycoprotein</keyword>
<dbReference type="EMBL" id="JH818816">
    <property type="protein sequence ID" value="EKC34931.1"/>
    <property type="molecule type" value="Genomic_DNA"/>
</dbReference>
<keyword evidence="3" id="KW-0677">Repeat</keyword>
<keyword evidence="1" id="KW-0433">Leucine-rich repeat</keyword>
<dbReference type="InterPro" id="IPR000483">
    <property type="entry name" value="Cys-rich_flank_reg_C"/>
</dbReference>
<dbReference type="Pfam" id="PF13855">
    <property type="entry name" value="LRR_8"/>
    <property type="match status" value="1"/>
</dbReference>
<dbReference type="AlphaFoldDB" id="K1RKU8"/>
<protein>
    <submittedName>
        <fullName evidence="6">Leucine-rich repeat and fibronectin type III domain-containing protein 1-like protein</fullName>
    </submittedName>
</protein>
<dbReference type="InterPro" id="IPR013783">
    <property type="entry name" value="Ig-like_fold"/>
</dbReference>
<evidence type="ECO:0000256" key="1">
    <source>
        <dbReference type="ARBA" id="ARBA00022614"/>
    </source>
</evidence>
<evidence type="ECO:0000256" key="3">
    <source>
        <dbReference type="ARBA" id="ARBA00022737"/>
    </source>
</evidence>
<dbReference type="InterPro" id="IPR000372">
    <property type="entry name" value="LRRNT"/>
</dbReference>
<dbReference type="PROSITE" id="PS51450">
    <property type="entry name" value="LRR"/>
    <property type="match status" value="1"/>
</dbReference>
<dbReference type="InParanoid" id="K1RKU8"/>
<dbReference type="InterPro" id="IPR032675">
    <property type="entry name" value="LRR_dom_sf"/>
</dbReference>
<reference evidence="6" key="1">
    <citation type="journal article" date="2012" name="Nature">
        <title>The oyster genome reveals stress adaptation and complexity of shell formation.</title>
        <authorList>
            <person name="Zhang G."/>
            <person name="Fang X."/>
            <person name="Guo X."/>
            <person name="Li L."/>
            <person name="Luo R."/>
            <person name="Xu F."/>
            <person name="Yang P."/>
            <person name="Zhang L."/>
            <person name="Wang X."/>
            <person name="Qi H."/>
            <person name="Xiong Z."/>
            <person name="Que H."/>
            <person name="Xie Y."/>
            <person name="Holland P.W."/>
            <person name="Paps J."/>
            <person name="Zhu Y."/>
            <person name="Wu F."/>
            <person name="Chen Y."/>
            <person name="Wang J."/>
            <person name="Peng C."/>
            <person name="Meng J."/>
            <person name="Yang L."/>
            <person name="Liu J."/>
            <person name="Wen B."/>
            <person name="Zhang N."/>
            <person name="Huang Z."/>
            <person name="Zhu Q."/>
            <person name="Feng Y."/>
            <person name="Mount A."/>
            <person name="Hedgecock D."/>
            <person name="Xu Z."/>
            <person name="Liu Y."/>
            <person name="Domazet-Loso T."/>
            <person name="Du Y."/>
            <person name="Sun X."/>
            <person name="Zhang S."/>
            <person name="Liu B."/>
            <person name="Cheng P."/>
            <person name="Jiang X."/>
            <person name="Li J."/>
            <person name="Fan D."/>
            <person name="Wang W."/>
            <person name="Fu W."/>
            <person name="Wang T."/>
            <person name="Wang B."/>
            <person name="Zhang J."/>
            <person name="Peng Z."/>
            <person name="Li Y."/>
            <person name="Li N."/>
            <person name="Wang J."/>
            <person name="Chen M."/>
            <person name="He Y."/>
            <person name="Tan F."/>
            <person name="Song X."/>
            <person name="Zheng Q."/>
            <person name="Huang R."/>
            <person name="Yang H."/>
            <person name="Du X."/>
            <person name="Chen L."/>
            <person name="Yang M."/>
            <person name="Gaffney P.M."/>
            <person name="Wang S."/>
            <person name="Luo L."/>
            <person name="She Z."/>
            <person name="Ming Y."/>
            <person name="Huang W."/>
            <person name="Zhang S."/>
            <person name="Huang B."/>
            <person name="Zhang Y."/>
            <person name="Qu T."/>
            <person name="Ni P."/>
            <person name="Miao G."/>
            <person name="Wang J."/>
            <person name="Wang Q."/>
            <person name="Steinberg C.E."/>
            <person name="Wang H."/>
            <person name="Li N."/>
            <person name="Qian L."/>
            <person name="Zhang G."/>
            <person name="Li Y."/>
            <person name="Yang H."/>
            <person name="Liu X."/>
            <person name="Wang J."/>
            <person name="Yin Y."/>
            <person name="Wang J."/>
        </authorList>
    </citation>
    <scope>NUCLEOTIDE SEQUENCE [LARGE SCALE GENOMIC DNA]</scope>
    <source>
        <strain evidence="6">05x7-T-G4-1.051#20</strain>
    </source>
</reference>
<dbReference type="InterPro" id="IPR001611">
    <property type="entry name" value="Leu-rich_rpt"/>
</dbReference>
<keyword evidence="4" id="KW-1015">Disulfide bond</keyword>
<dbReference type="Pfam" id="PF13927">
    <property type="entry name" value="Ig_3"/>
    <property type="match status" value="1"/>
</dbReference>
<keyword evidence="2" id="KW-0732">Signal</keyword>
<accession>K1RKU8</accession>
<dbReference type="SUPFAM" id="SSF52058">
    <property type="entry name" value="L domain-like"/>
    <property type="match status" value="1"/>
</dbReference>
<dbReference type="SMART" id="SM00082">
    <property type="entry name" value="LRRCT"/>
    <property type="match status" value="1"/>
</dbReference>
<evidence type="ECO:0000256" key="4">
    <source>
        <dbReference type="ARBA" id="ARBA00023157"/>
    </source>
</evidence>
<proteinExistence type="predicted"/>
<dbReference type="PANTHER" id="PTHR45842">
    <property type="entry name" value="SYNAPTIC ADHESION-LIKE MOLECULE SALM"/>
    <property type="match status" value="1"/>
</dbReference>
<dbReference type="Gene3D" id="3.80.10.10">
    <property type="entry name" value="Ribonuclease Inhibitor"/>
    <property type="match status" value="2"/>
</dbReference>
<gene>
    <name evidence="6" type="ORF">CGI_10016215</name>
</gene>
<dbReference type="InterPro" id="IPR007110">
    <property type="entry name" value="Ig-like_dom"/>
</dbReference>
<sequence length="498" mass="56365">MFPHLNIRSRLLIQWIFLVWEFLHVFADSAYCPGACFCPSLTKNVYCVRKSLLQIPNGIPADTIQLNLNDNPFSVTTLQRSNFSFYTRLEQLFIKGCGIEYVSLDSFADLPKLKWLDISKNRLKAIDDYTFRGLTLEHLFLNDNPGIQLSTNAFGGLRTTGLYIHECAISSLAIEVFKPLNGTLKALWIDKNKIETFGTEWLYLFRKLSHVRLGNNPFHCNCELKWLFDFYNNDQNNQNKIPSKEEPSCRSPPNLRGKDFGALTEDDFTCQLPVFKNVDLIFEESVGKLTCLASGDPVPTIHWIKPDNSSETFPPKPNLVQIKDNEGVMYISNPHSVSNVKYQCVASNPAGNVTLSLNVFWPTHYPRDVGIPDTPKPEKPPTLKPTTQATTLSAKIEEKNSKTIFQKQPKPSEKVYVINANATKSGMSMEHRLSPSEESPDYTVVDIIGAVVDLYVILENHLGCGNFMRIYYKIHYRGALVGGIPRNLYKAVLVTIQN</sequence>
<name>K1RKU8_MAGGI</name>
<evidence type="ECO:0000313" key="6">
    <source>
        <dbReference type="EMBL" id="EKC34931.1"/>
    </source>
</evidence>